<accession>A0A2Z5E0H0</accession>
<evidence type="ECO:0000313" key="2">
    <source>
        <dbReference type="Proteomes" id="UP000319520"/>
    </source>
</evidence>
<keyword evidence="2" id="KW-1185">Reference proteome</keyword>
<sequence>MHKWVTMYRKTEGEEGEGSLETAETGLKPPVKSSDIHINAISALYVSDSVMVAYMSMAKEIVQACQRVLMVTVGRVSAPEFPHIGEIIDRSGGIGAYHAFKSQFVPNQSSPVFYGIGAETETEETEGSRASAMNLHPPKVKAAFQKAKDLSIGHSKVGEKLLGSYMLYASPWKRFLAHEELEPVDIEKQMRR</sequence>
<reference evidence="1 2" key="1">
    <citation type="submission" date="2018-07" db="EMBL/GenBank/DDBJ databases">
        <title>Complete genome sequence of a Psittacine Adenovirus-1 identified from a Poicephalus senegalus in Italy.</title>
        <authorList>
            <person name="Milani A."/>
            <person name="Zamperin G."/>
            <person name="Fusaro A."/>
            <person name="Monne I."/>
        </authorList>
    </citation>
    <scope>NUCLEOTIDE SEQUENCE [LARGE SCALE GENOMIC DNA]</scope>
    <source>
        <strain evidence="1">18VIR149_ITA_2018</strain>
    </source>
</reference>
<dbReference type="KEGG" id="vg:80528073"/>
<name>A0A2Z5E0H0_9ADEN</name>
<evidence type="ECO:0000313" key="1">
    <source>
        <dbReference type="EMBL" id="AXB73004.1"/>
    </source>
</evidence>
<dbReference type="Proteomes" id="UP000319520">
    <property type="component" value="Segment"/>
</dbReference>
<dbReference type="GeneID" id="80528073"/>
<protein>
    <submittedName>
        <fullName evidence="1">Uncharacterized protein</fullName>
    </submittedName>
</protein>
<dbReference type="EMBL" id="MH580295">
    <property type="protein sequence ID" value="AXB73004.1"/>
    <property type="molecule type" value="Genomic_DNA"/>
</dbReference>
<dbReference type="RefSeq" id="YP_010790664.1">
    <property type="nucleotide sequence ID" value="NC_075452.1"/>
</dbReference>
<proteinExistence type="predicted"/>
<organism evidence="1 2">
    <name type="scientific">Psittacine adenovirus 1</name>
    <dbReference type="NCBI Taxonomy" id="318592"/>
    <lineage>
        <taxon>Viruses</taxon>
        <taxon>Varidnaviria</taxon>
        <taxon>Bamfordvirae</taxon>
        <taxon>Preplasmiviricota</taxon>
        <taxon>Polisuviricotina</taxon>
        <taxon>Pharingeaviricetes</taxon>
        <taxon>Rowavirales</taxon>
        <taxon>Adenoviridae</taxon>
        <taxon>Aviadenovirus</taxon>
        <taxon>Aviadenovirus senegalense</taxon>
        <taxon>Psittacine aviadenovirus C</taxon>
    </lineage>
</organism>